<dbReference type="SUPFAM" id="SSF46689">
    <property type="entry name" value="Homeodomain-like"/>
    <property type="match status" value="2"/>
</dbReference>
<evidence type="ECO:0000313" key="6">
    <source>
        <dbReference type="EMBL" id="MFL9881056.1"/>
    </source>
</evidence>
<proteinExistence type="predicted"/>
<evidence type="ECO:0000256" key="4">
    <source>
        <dbReference type="ARBA" id="ARBA00023163"/>
    </source>
</evidence>
<keyword evidence="2" id="KW-0238">DNA-binding</keyword>
<dbReference type="Gene3D" id="2.60.120.10">
    <property type="entry name" value="Jelly Rolls"/>
    <property type="match status" value="1"/>
</dbReference>
<dbReference type="InterPro" id="IPR009057">
    <property type="entry name" value="Homeodomain-like_sf"/>
</dbReference>
<dbReference type="InterPro" id="IPR050204">
    <property type="entry name" value="AraC_XylS_family_regulators"/>
</dbReference>
<evidence type="ECO:0000256" key="1">
    <source>
        <dbReference type="ARBA" id="ARBA00023015"/>
    </source>
</evidence>
<dbReference type="Pfam" id="PF02311">
    <property type="entry name" value="AraC_binding"/>
    <property type="match status" value="1"/>
</dbReference>
<dbReference type="PROSITE" id="PS01124">
    <property type="entry name" value="HTH_ARAC_FAMILY_2"/>
    <property type="match status" value="1"/>
</dbReference>
<evidence type="ECO:0000256" key="2">
    <source>
        <dbReference type="ARBA" id="ARBA00023125"/>
    </source>
</evidence>
<dbReference type="PANTHER" id="PTHR46796">
    <property type="entry name" value="HTH-TYPE TRANSCRIPTIONAL ACTIVATOR RHAS-RELATED"/>
    <property type="match status" value="1"/>
</dbReference>
<protein>
    <submittedName>
        <fullName evidence="6">AraC family transcriptional regulator</fullName>
    </submittedName>
</protein>
<dbReference type="EMBL" id="JAQQFR010000018">
    <property type="protein sequence ID" value="MFL9881056.1"/>
    <property type="molecule type" value="Genomic_DNA"/>
</dbReference>
<name>A0ABW8ZFW2_9BURK</name>
<dbReference type="RefSeq" id="WP_408170105.1">
    <property type="nucleotide sequence ID" value="NZ_JAQQFR010000018.1"/>
</dbReference>
<comment type="caution">
    <text evidence="6">The sequence shown here is derived from an EMBL/GenBank/DDBJ whole genome shotgun (WGS) entry which is preliminary data.</text>
</comment>
<dbReference type="PROSITE" id="PS00041">
    <property type="entry name" value="HTH_ARAC_FAMILY_1"/>
    <property type="match status" value="1"/>
</dbReference>
<reference evidence="6 7" key="1">
    <citation type="journal article" date="2024" name="Chem. Sci.">
        <title>Discovery of megapolipeptins by genome mining of a Burkholderiales bacteria collection.</title>
        <authorList>
            <person name="Paulo B.S."/>
            <person name="Recchia M.J.J."/>
            <person name="Lee S."/>
            <person name="Fergusson C.H."/>
            <person name="Romanowski S.B."/>
            <person name="Hernandez A."/>
            <person name="Krull N."/>
            <person name="Liu D.Y."/>
            <person name="Cavanagh H."/>
            <person name="Bos A."/>
            <person name="Gray C.A."/>
            <person name="Murphy B.T."/>
            <person name="Linington R.G."/>
            <person name="Eustaquio A.S."/>
        </authorList>
    </citation>
    <scope>NUCLEOTIDE SEQUENCE [LARGE SCALE GENOMIC DNA]</scope>
    <source>
        <strain evidence="6 7">RL21-008-BIB-B</strain>
    </source>
</reference>
<evidence type="ECO:0000259" key="5">
    <source>
        <dbReference type="PROSITE" id="PS01124"/>
    </source>
</evidence>
<dbReference type="PRINTS" id="PR00032">
    <property type="entry name" value="HTHARAC"/>
</dbReference>
<keyword evidence="1" id="KW-0805">Transcription regulation</keyword>
<keyword evidence="3" id="KW-0010">Activator</keyword>
<gene>
    <name evidence="6" type="ORF">PQR63_21840</name>
</gene>
<dbReference type="InterPro" id="IPR018060">
    <property type="entry name" value="HTH_AraC"/>
</dbReference>
<dbReference type="InterPro" id="IPR003313">
    <property type="entry name" value="AraC-bd"/>
</dbReference>
<dbReference type="InterPro" id="IPR020449">
    <property type="entry name" value="Tscrpt_reg_AraC-type_HTH"/>
</dbReference>
<keyword evidence="4" id="KW-0804">Transcription</keyword>
<dbReference type="PANTHER" id="PTHR46796:SF2">
    <property type="entry name" value="TRANSCRIPTIONAL REGULATORY PROTEIN"/>
    <property type="match status" value="1"/>
</dbReference>
<dbReference type="SMART" id="SM00342">
    <property type="entry name" value="HTH_ARAC"/>
    <property type="match status" value="1"/>
</dbReference>
<evidence type="ECO:0000313" key="7">
    <source>
        <dbReference type="Proteomes" id="UP001629214"/>
    </source>
</evidence>
<dbReference type="Proteomes" id="UP001629214">
    <property type="component" value="Unassembled WGS sequence"/>
</dbReference>
<organism evidence="6 7">
    <name type="scientific">Herbaspirillum rhizosphaerae</name>
    <dbReference type="NCBI Taxonomy" id="346179"/>
    <lineage>
        <taxon>Bacteria</taxon>
        <taxon>Pseudomonadati</taxon>
        <taxon>Pseudomonadota</taxon>
        <taxon>Betaproteobacteria</taxon>
        <taxon>Burkholderiales</taxon>
        <taxon>Oxalobacteraceae</taxon>
        <taxon>Herbaspirillum</taxon>
    </lineage>
</organism>
<dbReference type="Gene3D" id="1.10.10.60">
    <property type="entry name" value="Homeodomain-like"/>
    <property type="match status" value="1"/>
</dbReference>
<dbReference type="InterPro" id="IPR037923">
    <property type="entry name" value="HTH-like"/>
</dbReference>
<accession>A0ABW8ZFW2</accession>
<dbReference type="SUPFAM" id="SSF51215">
    <property type="entry name" value="Regulatory protein AraC"/>
    <property type="match status" value="1"/>
</dbReference>
<dbReference type="Pfam" id="PF12833">
    <property type="entry name" value="HTH_18"/>
    <property type="match status" value="1"/>
</dbReference>
<dbReference type="InterPro" id="IPR014710">
    <property type="entry name" value="RmlC-like_jellyroll"/>
</dbReference>
<keyword evidence="7" id="KW-1185">Reference proteome</keyword>
<sequence>MQAHDNLASDNTPAVEFWRDPALPFFEGRRAVGSVSCYTPHTHPTFSIGIVDAGTSMFSLPDRETPIRPGDVVLIAANEVHSCNPAERASWSYRMFHLDHAWLCALLDEAGLSPQMALVSRVLRSPRARVLMDNVSDAMRDGEDALQKETVLIDVLCELFAAFCTSSSEVTSDTHSDAARGNADLQPAHDHLQHHCCDKIGLDTLAQLAGTGRYQLIRQFRRRYGMTPHALQLDMRINLARDFLRRGASLADVAYRTGFADQSHFHRAFKARVAATPAQYQLGG</sequence>
<evidence type="ECO:0000256" key="3">
    <source>
        <dbReference type="ARBA" id="ARBA00023159"/>
    </source>
</evidence>
<dbReference type="InterPro" id="IPR018062">
    <property type="entry name" value="HTH_AraC-typ_CS"/>
</dbReference>
<feature type="domain" description="HTH araC/xylS-type" evidence="5">
    <location>
        <begin position="186"/>
        <end position="283"/>
    </location>
</feature>